<dbReference type="Proteomes" id="UP000503349">
    <property type="component" value="Chromosome 4"/>
</dbReference>
<dbReference type="Pfam" id="PF00038">
    <property type="entry name" value="Filament"/>
    <property type="match status" value="1"/>
</dbReference>
<dbReference type="PANTHER" id="PTHR23239:SF358">
    <property type="entry name" value="KERATIN, TYPE I CYTOSKELETAL 18"/>
    <property type="match status" value="1"/>
</dbReference>
<dbReference type="Gene3D" id="1.20.5.170">
    <property type="match status" value="1"/>
</dbReference>
<dbReference type="GO" id="GO:0005882">
    <property type="term" value="C:intermediate filament"/>
    <property type="evidence" value="ECO:0007669"/>
    <property type="project" value="UniProtKB-KW"/>
</dbReference>
<dbReference type="Gene3D" id="1.20.5.1160">
    <property type="entry name" value="Vasodilator-stimulated phosphoprotein"/>
    <property type="match status" value="1"/>
</dbReference>
<proteinExistence type="predicted"/>
<evidence type="ECO:0000313" key="5">
    <source>
        <dbReference type="EMBL" id="KAF3688498.1"/>
    </source>
</evidence>
<dbReference type="EMBL" id="CM015715">
    <property type="protein sequence ID" value="KAF3688498.1"/>
    <property type="molecule type" value="Genomic_DNA"/>
</dbReference>
<keyword evidence="2 3" id="KW-0175">Coiled coil</keyword>
<dbReference type="GO" id="GO:0005198">
    <property type="term" value="F:structural molecule activity"/>
    <property type="evidence" value="ECO:0007669"/>
    <property type="project" value="InterPro"/>
</dbReference>
<sequence length="393" mass="45022">MTLNSSASLYGARGRGAKASVASPEGLRNMLRNETERDSAPALVAAQAAPPAAAAAAPAPAARADDKQTLRGLNDRLSGFLARVKQLQEENEYLERQIDEILSKRKTPEGRDWDKVEKPLEDLKQRLKDITMDNARLLIEMDNTLMANNDLKHKLEDEKRAQEVLLNDLESIKKITEEMNLKCDQTVREIDMVKDEVERLEQDHKIVRLHTNTYTNTPSKEVDILREKIRDSEVKVEIESKMSDLSQHIKKIRAQYDKLAERNLKETEEWYKAKFENIKVVEAQNTEALQSGQTELKDLMKQKQTLTMKIQSLNSMIQNLEEVLKNIKMEYGHNLAPFNQVILRLEGELRKIRSQVELQAATNKDLVSIKMKLQAEINDYQKLIHGQIADSDR</sequence>
<evidence type="ECO:0000256" key="1">
    <source>
        <dbReference type="ARBA" id="ARBA00022754"/>
    </source>
</evidence>
<evidence type="ECO:0000256" key="2">
    <source>
        <dbReference type="ARBA" id="ARBA00023054"/>
    </source>
</evidence>
<dbReference type="SMART" id="SM01391">
    <property type="entry name" value="Filament"/>
    <property type="match status" value="1"/>
</dbReference>
<organism evidence="5 6">
    <name type="scientific">Channa argus</name>
    <name type="common">Northern snakehead</name>
    <name type="synonym">Ophicephalus argus</name>
    <dbReference type="NCBI Taxonomy" id="215402"/>
    <lineage>
        <taxon>Eukaryota</taxon>
        <taxon>Metazoa</taxon>
        <taxon>Chordata</taxon>
        <taxon>Craniata</taxon>
        <taxon>Vertebrata</taxon>
        <taxon>Euteleostomi</taxon>
        <taxon>Actinopterygii</taxon>
        <taxon>Neopterygii</taxon>
        <taxon>Teleostei</taxon>
        <taxon>Neoteleostei</taxon>
        <taxon>Acanthomorphata</taxon>
        <taxon>Anabantaria</taxon>
        <taxon>Anabantiformes</taxon>
        <taxon>Channoidei</taxon>
        <taxon>Channidae</taxon>
        <taxon>Channa</taxon>
    </lineage>
</organism>
<dbReference type="AlphaFoldDB" id="A0A6G1PEQ7"/>
<dbReference type="InterPro" id="IPR002957">
    <property type="entry name" value="Keratin_I"/>
</dbReference>
<name>A0A6G1PEQ7_CHAAH</name>
<feature type="coiled-coil region" evidence="3">
    <location>
        <begin position="70"/>
        <end position="203"/>
    </location>
</feature>
<evidence type="ECO:0000256" key="3">
    <source>
        <dbReference type="SAM" id="Coils"/>
    </source>
</evidence>
<protein>
    <submittedName>
        <fullName evidence="5">Keratin, type I cytoskeletal 18 Cytokeratin-18</fullName>
    </submittedName>
</protein>
<dbReference type="InterPro" id="IPR039008">
    <property type="entry name" value="IF_rod_dom"/>
</dbReference>
<gene>
    <name evidence="5" type="ORF">EXN66_Car004170</name>
</gene>
<evidence type="ECO:0000259" key="4">
    <source>
        <dbReference type="PROSITE" id="PS51842"/>
    </source>
</evidence>
<reference evidence="6" key="2">
    <citation type="submission" date="2019-02" db="EMBL/GenBank/DDBJ databases">
        <title>Opniocepnalus argus Var Kimnra genome.</title>
        <authorList>
            <person name="Zhou C."/>
            <person name="Xiao S."/>
        </authorList>
    </citation>
    <scope>NUCLEOTIDE SEQUENCE [LARGE SCALE GENOMIC DNA]</scope>
</reference>
<feature type="domain" description="IF rod" evidence="4">
    <location>
        <begin position="66"/>
        <end position="393"/>
    </location>
</feature>
<accession>A0A6G1PEQ7</accession>
<reference evidence="5 6" key="1">
    <citation type="submission" date="2019-02" db="EMBL/GenBank/DDBJ databases">
        <title>Opniocepnalus argus genome.</title>
        <authorList>
            <person name="Zhou C."/>
            <person name="Xiao S."/>
        </authorList>
    </citation>
    <scope>NUCLEOTIDE SEQUENCE [LARGE SCALE GENOMIC DNA]</scope>
    <source>
        <strain evidence="5">OARG1902GOOAL</strain>
        <tissue evidence="5">Muscle</tissue>
    </source>
</reference>
<dbReference type="PROSITE" id="PS51842">
    <property type="entry name" value="IF_ROD_2"/>
    <property type="match status" value="1"/>
</dbReference>
<feature type="coiled-coil region" evidence="3">
    <location>
        <begin position="235"/>
        <end position="330"/>
    </location>
</feature>
<keyword evidence="6" id="KW-1185">Reference proteome</keyword>
<dbReference type="PANTHER" id="PTHR23239">
    <property type="entry name" value="INTERMEDIATE FILAMENT"/>
    <property type="match status" value="1"/>
</dbReference>
<dbReference type="Gene3D" id="1.20.5.500">
    <property type="entry name" value="Single helix bin"/>
    <property type="match status" value="1"/>
</dbReference>
<keyword evidence="1" id="KW-0403">Intermediate filament</keyword>
<evidence type="ECO:0000313" key="6">
    <source>
        <dbReference type="Proteomes" id="UP000503349"/>
    </source>
</evidence>
<dbReference type="SUPFAM" id="SSF64593">
    <property type="entry name" value="Intermediate filament protein, coiled coil region"/>
    <property type="match status" value="2"/>
</dbReference>